<dbReference type="EMBL" id="KE560600">
    <property type="protein sequence ID" value="EPZ36311.1"/>
    <property type="molecule type" value="Genomic_DNA"/>
</dbReference>
<dbReference type="InterPro" id="IPR037381">
    <property type="entry name" value="RFWD3"/>
</dbReference>
<evidence type="ECO:0000256" key="1">
    <source>
        <dbReference type="PROSITE-ProRule" id="PRU00175"/>
    </source>
</evidence>
<dbReference type="InterPro" id="IPR001841">
    <property type="entry name" value="Znf_RING"/>
</dbReference>
<keyword evidence="1" id="KW-0862">Zinc</keyword>
<keyword evidence="1" id="KW-0863">Zinc-finger</keyword>
<evidence type="ECO:0000313" key="4">
    <source>
        <dbReference type="EMBL" id="EPZ36311.1"/>
    </source>
</evidence>
<dbReference type="PROSITE" id="PS50089">
    <property type="entry name" value="ZF_RING_2"/>
    <property type="match status" value="1"/>
</dbReference>
<dbReference type="Pfam" id="PF13639">
    <property type="entry name" value="zf-RING_2"/>
    <property type="match status" value="1"/>
</dbReference>
<accession>A0A075B197</accession>
<organism evidence="4 5">
    <name type="scientific">Rozella allomycis (strain CSF55)</name>
    <dbReference type="NCBI Taxonomy" id="988480"/>
    <lineage>
        <taxon>Eukaryota</taxon>
        <taxon>Fungi</taxon>
        <taxon>Fungi incertae sedis</taxon>
        <taxon>Cryptomycota</taxon>
        <taxon>Cryptomycota incertae sedis</taxon>
        <taxon>Rozella</taxon>
    </lineage>
</organism>
<dbReference type="GO" id="GO:0016567">
    <property type="term" value="P:protein ubiquitination"/>
    <property type="evidence" value="ECO:0007669"/>
    <property type="project" value="InterPro"/>
</dbReference>
<feature type="region of interest" description="Disordered" evidence="2">
    <location>
        <begin position="1"/>
        <end position="28"/>
    </location>
</feature>
<evidence type="ECO:0000313" key="5">
    <source>
        <dbReference type="Proteomes" id="UP000030755"/>
    </source>
</evidence>
<sequence length="144" mass="16597">MESDDLKNKNSEDNISDESEEESEAEKVKVNLRQTQGEANTCSICYENFTNLGNHRVVATYCGHLFGKKCLKKWILHATRDRRPAKCPTCNSIIHSKKSFVELYVNNILVEDVTEKEELKRLLEDEQMKNKDLELSVARLMTVC</sequence>
<feature type="compositionally biased region" description="Acidic residues" evidence="2">
    <location>
        <begin position="14"/>
        <end position="24"/>
    </location>
</feature>
<evidence type="ECO:0000259" key="3">
    <source>
        <dbReference type="PROSITE" id="PS50089"/>
    </source>
</evidence>
<proteinExistence type="predicted"/>
<evidence type="ECO:0000256" key="2">
    <source>
        <dbReference type="SAM" id="MobiDB-lite"/>
    </source>
</evidence>
<keyword evidence="1" id="KW-0479">Metal-binding</keyword>
<dbReference type="STRING" id="988480.A0A075B197"/>
<dbReference type="GO" id="GO:0004842">
    <property type="term" value="F:ubiquitin-protein transferase activity"/>
    <property type="evidence" value="ECO:0007669"/>
    <property type="project" value="InterPro"/>
</dbReference>
<dbReference type="PANTHER" id="PTHR16047">
    <property type="entry name" value="RFWD3 PROTEIN"/>
    <property type="match status" value="1"/>
</dbReference>
<reference evidence="4 5" key="1">
    <citation type="journal article" date="2013" name="Curr. Biol.">
        <title>Shared signatures of parasitism and phylogenomics unite Cryptomycota and microsporidia.</title>
        <authorList>
            <person name="James T.Y."/>
            <person name="Pelin A."/>
            <person name="Bonen L."/>
            <person name="Ahrendt S."/>
            <person name="Sain D."/>
            <person name="Corradi N."/>
            <person name="Stajich J.E."/>
        </authorList>
    </citation>
    <scope>NUCLEOTIDE SEQUENCE [LARGE SCALE GENOMIC DNA]</scope>
    <source>
        <strain evidence="4 5">CSF55</strain>
    </source>
</reference>
<dbReference type="Gene3D" id="3.30.40.10">
    <property type="entry name" value="Zinc/RING finger domain, C3HC4 (zinc finger)"/>
    <property type="match status" value="1"/>
</dbReference>
<gene>
    <name evidence="4" type="ORF">O9G_006313</name>
</gene>
<protein>
    <recommendedName>
        <fullName evidence="3">RING-type domain-containing protein</fullName>
    </recommendedName>
</protein>
<keyword evidence="5" id="KW-1185">Reference proteome</keyword>
<dbReference type="InterPro" id="IPR013083">
    <property type="entry name" value="Znf_RING/FYVE/PHD"/>
</dbReference>
<dbReference type="SUPFAM" id="SSF57850">
    <property type="entry name" value="RING/U-box"/>
    <property type="match status" value="1"/>
</dbReference>
<dbReference type="PANTHER" id="PTHR16047:SF7">
    <property type="entry name" value="E3 UBIQUITIN-PROTEIN LIGASE RFWD3"/>
    <property type="match status" value="1"/>
</dbReference>
<dbReference type="SMART" id="SM00184">
    <property type="entry name" value="RING"/>
    <property type="match status" value="1"/>
</dbReference>
<dbReference type="GO" id="GO:0008270">
    <property type="term" value="F:zinc ion binding"/>
    <property type="evidence" value="ECO:0007669"/>
    <property type="project" value="UniProtKB-KW"/>
</dbReference>
<dbReference type="GO" id="GO:0005634">
    <property type="term" value="C:nucleus"/>
    <property type="evidence" value="ECO:0007669"/>
    <property type="project" value="InterPro"/>
</dbReference>
<dbReference type="Proteomes" id="UP000030755">
    <property type="component" value="Unassembled WGS sequence"/>
</dbReference>
<dbReference type="AlphaFoldDB" id="A0A075B197"/>
<dbReference type="GO" id="GO:0036297">
    <property type="term" value="P:interstrand cross-link repair"/>
    <property type="evidence" value="ECO:0007669"/>
    <property type="project" value="InterPro"/>
</dbReference>
<feature type="compositionally biased region" description="Basic and acidic residues" evidence="2">
    <location>
        <begin position="1"/>
        <end position="12"/>
    </location>
</feature>
<name>A0A075B197_ROZAC</name>
<dbReference type="HOGENOM" id="CLU_1797555_0_0_1"/>
<dbReference type="OrthoDB" id="8062037at2759"/>
<feature type="domain" description="RING-type" evidence="3">
    <location>
        <begin position="42"/>
        <end position="91"/>
    </location>
</feature>